<dbReference type="Pfam" id="PF13962">
    <property type="entry name" value="PGG"/>
    <property type="match status" value="1"/>
</dbReference>
<evidence type="ECO:0000256" key="1">
    <source>
        <dbReference type="SAM" id="Phobius"/>
    </source>
</evidence>
<dbReference type="PANTHER" id="PTHR24177">
    <property type="entry name" value="CASKIN"/>
    <property type="match status" value="1"/>
</dbReference>
<dbReference type="InterPro" id="IPR026961">
    <property type="entry name" value="PGG_dom"/>
</dbReference>
<dbReference type="OrthoDB" id="10040922at2759"/>
<feature type="transmembrane region" description="Helical" evidence="1">
    <location>
        <begin position="21"/>
        <end position="50"/>
    </location>
</feature>
<evidence type="ECO:0000313" key="3">
    <source>
        <dbReference type="EMBL" id="KAE9454966.1"/>
    </source>
</evidence>
<protein>
    <recommendedName>
        <fullName evidence="2">PGG domain-containing protein</fullName>
    </recommendedName>
</protein>
<comment type="caution">
    <text evidence="3">The sequence shown here is derived from an EMBL/GenBank/DDBJ whole genome shotgun (WGS) entry which is preliminary data.</text>
</comment>
<proteinExistence type="predicted"/>
<keyword evidence="1" id="KW-0472">Membrane</keyword>
<keyword evidence="1" id="KW-1133">Transmembrane helix</keyword>
<dbReference type="EMBL" id="QEFC01001986">
    <property type="protein sequence ID" value="KAE9454966.1"/>
    <property type="molecule type" value="Genomic_DNA"/>
</dbReference>
<name>A0A6A4L3U5_9ERIC</name>
<feature type="non-terminal residue" evidence="3">
    <location>
        <position position="1"/>
    </location>
</feature>
<dbReference type="AlphaFoldDB" id="A0A6A4L3U5"/>
<accession>A0A6A4L3U5</accession>
<feature type="transmembrane region" description="Helical" evidence="1">
    <location>
        <begin position="142"/>
        <end position="165"/>
    </location>
</feature>
<keyword evidence="1" id="KW-0812">Transmembrane</keyword>
<dbReference type="GO" id="GO:0016020">
    <property type="term" value="C:membrane"/>
    <property type="evidence" value="ECO:0007669"/>
    <property type="project" value="TreeGrafter"/>
</dbReference>
<feature type="domain" description="PGG" evidence="2">
    <location>
        <begin position="30"/>
        <end position="141"/>
    </location>
</feature>
<evidence type="ECO:0000259" key="2">
    <source>
        <dbReference type="Pfam" id="PF13962"/>
    </source>
</evidence>
<sequence length="181" mass="19830">MRKEAEIRIKEEAKDKKKRDFYEGSVTIFQTFVIVAALIATITFAAAFTIPGGYDGDQGPDQGMAILARESAFKAFVITNTIAMVCSVTSIFLLLSALLYSFLPEEENVDRFIGRYVGAMGLTIVSMFFLMIAFIAATFAVLAHAIALAVSTCIIACFAFIGYIVEVGMFSARFHNNMLKS</sequence>
<organism evidence="3">
    <name type="scientific">Rhododendron williamsianum</name>
    <dbReference type="NCBI Taxonomy" id="262921"/>
    <lineage>
        <taxon>Eukaryota</taxon>
        <taxon>Viridiplantae</taxon>
        <taxon>Streptophyta</taxon>
        <taxon>Embryophyta</taxon>
        <taxon>Tracheophyta</taxon>
        <taxon>Spermatophyta</taxon>
        <taxon>Magnoliopsida</taxon>
        <taxon>eudicotyledons</taxon>
        <taxon>Gunneridae</taxon>
        <taxon>Pentapetalae</taxon>
        <taxon>asterids</taxon>
        <taxon>Ericales</taxon>
        <taxon>Ericaceae</taxon>
        <taxon>Ericoideae</taxon>
        <taxon>Rhodoreae</taxon>
        <taxon>Rhododendron</taxon>
    </lineage>
</organism>
<feature type="transmembrane region" description="Helical" evidence="1">
    <location>
        <begin position="115"/>
        <end position="136"/>
    </location>
</feature>
<gene>
    <name evidence="3" type="ORF">C3L33_13132</name>
</gene>
<reference evidence="3" key="1">
    <citation type="journal article" date="2019" name="Genome Biol. Evol.">
        <title>The Rhododendron genome and chromosomal organization provide insight into shared whole-genome duplications across the heath family (Ericaceae).</title>
        <authorList>
            <person name="Soza V.L."/>
            <person name="Lindsley D."/>
            <person name="Waalkes A."/>
            <person name="Ramage E."/>
            <person name="Patwardhan R.P."/>
            <person name="Burton J.N."/>
            <person name="Adey A."/>
            <person name="Kumar A."/>
            <person name="Qiu R."/>
            <person name="Shendure J."/>
            <person name="Hall B."/>
        </authorList>
    </citation>
    <scope>NUCLEOTIDE SEQUENCE</scope>
    <source>
        <strain evidence="3">RSF 1966-606</strain>
    </source>
</reference>
<feature type="transmembrane region" description="Helical" evidence="1">
    <location>
        <begin position="82"/>
        <end position="103"/>
    </location>
</feature>
<dbReference type="PANTHER" id="PTHR24177:SF463">
    <property type="entry name" value="OS09G0331600 PROTEIN"/>
    <property type="match status" value="1"/>
</dbReference>